<accession>A0A8T1WQ16</accession>
<dbReference type="Proteomes" id="UP000693981">
    <property type="component" value="Unassembled WGS sequence"/>
</dbReference>
<proteinExistence type="predicted"/>
<sequence length="582" mass="65620">MGFPLPRGYFRDVNLSEERRQQLIDVVRYRVQTMLEDEQRYVARKNDNQLLLDPNEWVSAARIKEQQKELQIYRRRRRGRSFHELAMKEDFLEAQEAVIGKNPSMVAIGTVDGTIENMMYGMSATSQADLITGFSYNNPPRDCALLGHLEHATPEDPFYSADFIWALPKLPSAAKQVDTCYLKATGVETDASGKRYGYLVLHSVDLSECPPFDKRYKVTRAKMFFACLFREITSETMSVVVRGIFNLQNAGVKFMLRQTTASFIGGMFNGVGVGESKKLTLLARRSQDRLHELAQTPAPTQCSMCVKRSGRFPGSSFLPWHVVLDQCRVCGFTICSKCAKDVKTGSSRKRLFLGAAQPCSEYTCCRVCVREAKQMTVRPAEAQFVIVADYYRARRSLLHTELHSSSSSNGSNGSGTVVMLSPSTATFSLDTIPRNRGRNDILKTNTSAGMATNSIADMDDGRFSDMSELDSAKFDSDSEDDPDFIDLDTDYQPEPSPGVSDDSEFVAWKTDDRIDFDDFTPSTNHRQRSRRANYSAASTREEHDAYMFNRMYKATCSAEMAYATTLTNLEAMRDEELKRTLD</sequence>
<comment type="caution">
    <text evidence="2">The sequence shown here is derived from an EMBL/GenBank/DDBJ whole genome shotgun (WGS) entry which is preliminary data.</text>
</comment>
<dbReference type="InterPro" id="IPR052727">
    <property type="entry name" value="Rab4/Rab5_effector"/>
</dbReference>
<reference evidence="2" key="1">
    <citation type="submission" date="2021-02" db="EMBL/GenBank/DDBJ databases">
        <authorList>
            <person name="Palmer J.M."/>
        </authorList>
    </citation>
    <scope>NUCLEOTIDE SEQUENCE</scope>
    <source>
        <strain evidence="2">SCRP23</strain>
    </source>
</reference>
<feature type="region of interest" description="Disordered" evidence="1">
    <location>
        <begin position="471"/>
        <end position="503"/>
    </location>
</feature>
<feature type="compositionally biased region" description="Acidic residues" evidence="1">
    <location>
        <begin position="477"/>
        <end position="491"/>
    </location>
</feature>
<gene>
    <name evidence="2" type="ORF">PHYBOEH_005208</name>
</gene>
<protein>
    <recommendedName>
        <fullName evidence="4">FYVE-type domain-containing protein</fullName>
    </recommendedName>
</protein>
<feature type="region of interest" description="Disordered" evidence="1">
    <location>
        <begin position="517"/>
        <end position="537"/>
    </location>
</feature>
<name>A0A8T1WQ16_9STRA</name>
<dbReference type="PANTHER" id="PTHR13510:SF44">
    <property type="entry name" value="RABENOSYN-5"/>
    <property type="match status" value="1"/>
</dbReference>
<evidence type="ECO:0000313" key="2">
    <source>
        <dbReference type="EMBL" id="KAG7394438.1"/>
    </source>
</evidence>
<evidence type="ECO:0008006" key="4">
    <source>
        <dbReference type="Google" id="ProtNLM"/>
    </source>
</evidence>
<evidence type="ECO:0000313" key="3">
    <source>
        <dbReference type="Proteomes" id="UP000693981"/>
    </source>
</evidence>
<keyword evidence="3" id="KW-1185">Reference proteome</keyword>
<dbReference type="OrthoDB" id="97475at2759"/>
<evidence type="ECO:0000256" key="1">
    <source>
        <dbReference type="SAM" id="MobiDB-lite"/>
    </source>
</evidence>
<dbReference type="AlphaFoldDB" id="A0A8T1WQ16"/>
<dbReference type="PANTHER" id="PTHR13510">
    <property type="entry name" value="FYVE-FINGER-CONTAINING RAB5 EFFECTOR PROTEIN RABENOSYN-5-RELATED"/>
    <property type="match status" value="1"/>
</dbReference>
<dbReference type="EMBL" id="JAGDFL010000273">
    <property type="protein sequence ID" value="KAG7394438.1"/>
    <property type="molecule type" value="Genomic_DNA"/>
</dbReference>
<organism evidence="2 3">
    <name type="scientific">Phytophthora boehmeriae</name>
    <dbReference type="NCBI Taxonomy" id="109152"/>
    <lineage>
        <taxon>Eukaryota</taxon>
        <taxon>Sar</taxon>
        <taxon>Stramenopiles</taxon>
        <taxon>Oomycota</taxon>
        <taxon>Peronosporomycetes</taxon>
        <taxon>Peronosporales</taxon>
        <taxon>Peronosporaceae</taxon>
        <taxon>Phytophthora</taxon>
    </lineage>
</organism>